<organism evidence="7 8">
    <name type="scientific">Natronocella acetinitrilica</name>
    <dbReference type="NCBI Taxonomy" id="414046"/>
    <lineage>
        <taxon>Bacteria</taxon>
        <taxon>Pseudomonadati</taxon>
        <taxon>Pseudomonadota</taxon>
        <taxon>Gammaproteobacteria</taxon>
        <taxon>Chromatiales</taxon>
        <taxon>Ectothiorhodospiraceae</taxon>
        <taxon>Natronocella</taxon>
    </lineage>
</organism>
<protein>
    <submittedName>
        <fullName evidence="7">Urea transport system ATP-binding protein</fullName>
    </submittedName>
</protein>
<dbReference type="InterPro" id="IPR052156">
    <property type="entry name" value="BCAA_Transport_ATP-bd_LivF"/>
</dbReference>
<gene>
    <name evidence="7" type="ORF">J2T57_003947</name>
</gene>
<dbReference type="InterPro" id="IPR003593">
    <property type="entry name" value="AAA+_ATPase"/>
</dbReference>
<evidence type="ECO:0000256" key="5">
    <source>
        <dbReference type="ARBA" id="ARBA00022970"/>
    </source>
</evidence>
<keyword evidence="3" id="KW-0547">Nucleotide-binding</keyword>
<evidence type="ECO:0000313" key="8">
    <source>
        <dbReference type="Proteomes" id="UP001205843"/>
    </source>
</evidence>
<evidence type="ECO:0000313" key="7">
    <source>
        <dbReference type="EMBL" id="MCP1676774.1"/>
    </source>
</evidence>
<dbReference type="InterPro" id="IPR017780">
    <property type="entry name" value="ABC_transptr_urea_ATP-bd_UrtE"/>
</dbReference>
<comment type="similarity">
    <text evidence="1">Belongs to the ABC transporter superfamily.</text>
</comment>
<dbReference type="SUPFAM" id="SSF52540">
    <property type="entry name" value="P-loop containing nucleoside triphosphate hydrolases"/>
    <property type="match status" value="1"/>
</dbReference>
<name>A0AAE3KDE5_9GAMM</name>
<comment type="caution">
    <text evidence="7">The sequence shown here is derived from an EMBL/GenBank/DDBJ whole genome shotgun (WGS) entry which is preliminary data.</text>
</comment>
<dbReference type="GO" id="GO:0015658">
    <property type="term" value="F:branched-chain amino acid transmembrane transporter activity"/>
    <property type="evidence" value="ECO:0007669"/>
    <property type="project" value="TreeGrafter"/>
</dbReference>
<keyword evidence="4 7" id="KW-0067">ATP-binding</keyword>
<evidence type="ECO:0000256" key="3">
    <source>
        <dbReference type="ARBA" id="ARBA00022741"/>
    </source>
</evidence>
<feature type="domain" description="ABC transporter" evidence="6">
    <location>
        <begin position="2"/>
        <end position="231"/>
    </location>
</feature>
<keyword evidence="8" id="KW-1185">Reference proteome</keyword>
<dbReference type="PROSITE" id="PS50893">
    <property type="entry name" value="ABC_TRANSPORTER_2"/>
    <property type="match status" value="1"/>
</dbReference>
<dbReference type="Pfam" id="PF00005">
    <property type="entry name" value="ABC_tran"/>
    <property type="match status" value="1"/>
</dbReference>
<dbReference type="PANTHER" id="PTHR43820">
    <property type="entry name" value="HIGH-AFFINITY BRANCHED-CHAIN AMINO ACID TRANSPORT ATP-BINDING PROTEIN LIVF"/>
    <property type="match status" value="1"/>
</dbReference>
<dbReference type="Gene3D" id="3.40.50.300">
    <property type="entry name" value="P-loop containing nucleotide triphosphate hydrolases"/>
    <property type="match status" value="1"/>
</dbReference>
<evidence type="ECO:0000256" key="2">
    <source>
        <dbReference type="ARBA" id="ARBA00022448"/>
    </source>
</evidence>
<sequence>MLEATGLFSYYGKSPIIQDVGFRIEKGAFASILGRNGVGKTTLLRTIMGLTDGIAGNLSFDGENLGSMPTHARSKLGIGYIPQGREIIPRFTVRENIVMGTYARTDGKRGIPDFIYELFPILKEFLNRRGGDLSGGQQQQLAIARALAMGPKVLLLDEPTEGIQPNIVKQIEDVIVRLNREMGITILLVEQNVRFARRASNQFIVLDKGRVAVSGTGEELTDEIQDEYLTF</sequence>
<dbReference type="RefSeq" id="WP_253483880.1">
    <property type="nucleotide sequence ID" value="NZ_JALJXV010000011.1"/>
</dbReference>
<evidence type="ECO:0000259" key="6">
    <source>
        <dbReference type="PROSITE" id="PS50893"/>
    </source>
</evidence>
<dbReference type="AlphaFoldDB" id="A0AAE3KDE5"/>
<keyword evidence="2" id="KW-0813">Transport</keyword>
<dbReference type="SMART" id="SM00382">
    <property type="entry name" value="AAA"/>
    <property type="match status" value="1"/>
</dbReference>
<reference evidence="7" key="1">
    <citation type="submission" date="2022-03" db="EMBL/GenBank/DDBJ databases">
        <title>Genomic Encyclopedia of Type Strains, Phase III (KMG-III): the genomes of soil and plant-associated and newly described type strains.</title>
        <authorList>
            <person name="Whitman W."/>
        </authorList>
    </citation>
    <scope>NUCLEOTIDE SEQUENCE</scope>
    <source>
        <strain evidence="7">ANL 6-2</strain>
    </source>
</reference>
<accession>A0AAE3KDE5</accession>
<dbReference type="InterPro" id="IPR027417">
    <property type="entry name" value="P-loop_NTPase"/>
</dbReference>
<dbReference type="Proteomes" id="UP001205843">
    <property type="component" value="Unassembled WGS sequence"/>
</dbReference>
<keyword evidence="5" id="KW-0029">Amino-acid transport</keyword>
<evidence type="ECO:0000256" key="4">
    <source>
        <dbReference type="ARBA" id="ARBA00022840"/>
    </source>
</evidence>
<dbReference type="PANTHER" id="PTHR43820:SF5">
    <property type="entry name" value="HIGH-AFFINITY BRANCHED-CHAIN AMINO ACID TRANSPORT ATP-BINDING PROTEIN"/>
    <property type="match status" value="1"/>
</dbReference>
<dbReference type="NCBIfam" id="TIGR03410">
    <property type="entry name" value="urea_trans_UrtE"/>
    <property type="match status" value="1"/>
</dbReference>
<dbReference type="CDD" id="cd03224">
    <property type="entry name" value="ABC_TM1139_LivF_branched"/>
    <property type="match status" value="1"/>
</dbReference>
<dbReference type="GO" id="GO:0016887">
    <property type="term" value="F:ATP hydrolysis activity"/>
    <property type="evidence" value="ECO:0007669"/>
    <property type="project" value="InterPro"/>
</dbReference>
<dbReference type="InterPro" id="IPR003439">
    <property type="entry name" value="ABC_transporter-like_ATP-bd"/>
</dbReference>
<dbReference type="GO" id="GO:0005524">
    <property type="term" value="F:ATP binding"/>
    <property type="evidence" value="ECO:0007669"/>
    <property type="project" value="UniProtKB-KW"/>
</dbReference>
<evidence type="ECO:0000256" key="1">
    <source>
        <dbReference type="ARBA" id="ARBA00005417"/>
    </source>
</evidence>
<dbReference type="EMBL" id="JALJXV010000011">
    <property type="protein sequence ID" value="MCP1676774.1"/>
    <property type="molecule type" value="Genomic_DNA"/>
</dbReference>
<dbReference type="GO" id="GO:0015807">
    <property type="term" value="P:L-amino acid transport"/>
    <property type="evidence" value="ECO:0007669"/>
    <property type="project" value="TreeGrafter"/>
</dbReference>
<proteinExistence type="inferred from homology"/>